<dbReference type="AlphaFoldDB" id="A0A225SY65"/>
<organism evidence="2 3">
    <name type="scientific">Herbaspirillum aquaticum</name>
    <dbReference type="NCBI Taxonomy" id="568783"/>
    <lineage>
        <taxon>Bacteria</taxon>
        <taxon>Pseudomonadati</taxon>
        <taxon>Pseudomonadota</taxon>
        <taxon>Betaproteobacteria</taxon>
        <taxon>Burkholderiales</taxon>
        <taxon>Oxalobacteraceae</taxon>
        <taxon>Herbaspirillum</taxon>
    </lineage>
</organism>
<evidence type="ECO:0000313" key="2">
    <source>
        <dbReference type="EMBL" id="OWY35939.1"/>
    </source>
</evidence>
<comment type="caution">
    <text evidence="2">The sequence shown here is derived from an EMBL/GenBank/DDBJ whole genome shotgun (WGS) entry which is preliminary data.</text>
</comment>
<feature type="region of interest" description="Disordered" evidence="1">
    <location>
        <begin position="1"/>
        <end position="24"/>
    </location>
</feature>
<protein>
    <submittedName>
        <fullName evidence="2">Uncharacterized protein</fullName>
    </submittedName>
</protein>
<dbReference type="EMBL" id="NJGV01000004">
    <property type="protein sequence ID" value="OWY35939.1"/>
    <property type="molecule type" value="Genomic_DNA"/>
</dbReference>
<accession>A0A225SY65</accession>
<evidence type="ECO:0000313" key="3">
    <source>
        <dbReference type="Proteomes" id="UP000214747"/>
    </source>
</evidence>
<sequence>MAAASRRSENSYHGPGKQAGQASRRMAAKRAMACDVAHPSFLLVQACFAMVRNRAAVCARKGRGKAATTMRKFFY</sequence>
<proteinExistence type="predicted"/>
<name>A0A225SY65_9BURK</name>
<reference evidence="2 3" key="1">
    <citation type="journal article" date="2010" name="Int. J. Syst. Evol. Microbiol.">
        <title>Reclassification of Herbaspirillum putei as a later heterotypic synonym of Herbaspirillum huttiense, with the description of H. huttiense subsp. huttiense subsp. nov. and H. huttiense subsp. putei subsp. nov., comb. nov., and description of Herbaspirillum aquaticum sp. nov.</title>
        <authorList>
            <person name="Dobritsa A.P."/>
            <person name="Reddy M.C."/>
            <person name="Samadpour M."/>
        </authorList>
    </citation>
    <scope>NUCLEOTIDE SEQUENCE [LARGE SCALE GENOMIC DNA]</scope>
    <source>
        <strain evidence="2 3">IEH 4430</strain>
    </source>
</reference>
<keyword evidence="3" id="KW-1185">Reference proteome</keyword>
<gene>
    <name evidence="2" type="ORF">CEJ45_05950</name>
</gene>
<feature type="compositionally biased region" description="Basic and acidic residues" evidence="1">
    <location>
        <begin position="1"/>
        <end position="10"/>
    </location>
</feature>
<dbReference type="Proteomes" id="UP000214747">
    <property type="component" value="Unassembled WGS sequence"/>
</dbReference>
<evidence type="ECO:0000256" key="1">
    <source>
        <dbReference type="SAM" id="MobiDB-lite"/>
    </source>
</evidence>